<reference evidence="1" key="1">
    <citation type="journal article" date="2014" name="Front. Microbiol.">
        <title>High frequency of phylogenetically diverse reductive dehalogenase-homologous genes in deep subseafloor sedimentary metagenomes.</title>
        <authorList>
            <person name="Kawai M."/>
            <person name="Futagami T."/>
            <person name="Toyoda A."/>
            <person name="Takaki Y."/>
            <person name="Nishi S."/>
            <person name="Hori S."/>
            <person name="Arai W."/>
            <person name="Tsubouchi T."/>
            <person name="Morono Y."/>
            <person name="Uchiyama I."/>
            <person name="Ito T."/>
            <person name="Fujiyama A."/>
            <person name="Inagaki F."/>
            <person name="Takami H."/>
        </authorList>
    </citation>
    <scope>NUCLEOTIDE SEQUENCE</scope>
    <source>
        <strain evidence="1">Expedition CK06-06</strain>
    </source>
</reference>
<dbReference type="Pfam" id="PF03592">
    <property type="entry name" value="Terminase_2"/>
    <property type="match status" value="1"/>
</dbReference>
<dbReference type="EMBL" id="BARS01005380">
    <property type="protein sequence ID" value="GAF72496.1"/>
    <property type="molecule type" value="Genomic_DNA"/>
</dbReference>
<sequence>KSAIKAGFSKKSAGKIATELMQIPQIKNAVGKAVDKALWKAEVSVERILREYEVLAFQKIPDYLKMHKDGSITLKSFTTMKNGTERAIAGITEDTWITKGKGGDALLHKKVTYKFHDKLRALEALAKFKQMLIQRIDISGEMTLKPKFDLEELRKSYVDINGAGRKKPRTKKS</sequence>
<dbReference type="GO" id="GO:0051276">
    <property type="term" value="P:chromosome organization"/>
    <property type="evidence" value="ECO:0007669"/>
    <property type="project" value="InterPro"/>
</dbReference>
<organism evidence="1">
    <name type="scientific">marine sediment metagenome</name>
    <dbReference type="NCBI Taxonomy" id="412755"/>
    <lineage>
        <taxon>unclassified sequences</taxon>
        <taxon>metagenomes</taxon>
        <taxon>ecological metagenomes</taxon>
    </lineage>
</organism>
<evidence type="ECO:0008006" key="2">
    <source>
        <dbReference type="Google" id="ProtNLM"/>
    </source>
</evidence>
<name>X0SBH7_9ZZZZ</name>
<dbReference type="AlphaFoldDB" id="X0SBH7"/>
<evidence type="ECO:0000313" key="1">
    <source>
        <dbReference type="EMBL" id="GAF72496.1"/>
    </source>
</evidence>
<accession>X0SBH7</accession>
<comment type="caution">
    <text evidence="1">The sequence shown here is derived from an EMBL/GenBank/DDBJ whole genome shotgun (WGS) entry which is preliminary data.</text>
</comment>
<feature type="non-terminal residue" evidence="1">
    <location>
        <position position="1"/>
    </location>
</feature>
<dbReference type="InterPro" id="IPR038713">
    <property type="entry name" value="Terminase_Gp1_N_sf"/>
</dbReference>
<dbReference type="Gene3D" id="1.10.10.1400">
    <property type="entry name" value="Terminase, small subunit, N-terminal DNA-binding domain, HTH motif"/>
    <property type="match status" value="1"/>
</dbReference>
<gene>
    <name evidence="1" type="ORF">S01H1_10543</name>
</gene>
<protein>
    <recommendedName>
        <fullName evidence="2">Terminase small subunit</fullName>
    </recommendedName>
</protein>
<proteinExistence type="predicted"/>
<dbReference type="InterPro" id="IPR005335">
    <property type="entry name" value="Terminase_ssu"/>
</dbReference>